<gene>
    <name evidence="5" type="ORF">SAMN02927916_3199</name>
</gene>
<dbReference type="RefSeq" id="WP_244511778.1">
    <property type="nucleotide sequence ID" value="NZ_FMVC01000005.1"/>
</dbReference>
<dbReference type="InterPro" id="IPR018060">
    <property type="entry name" value="HTH_AraC"/>
</dbReference>
<keyword evidence="6" id="KW-1185">Reference proteome</keyword>
<dbReference type="SMART" id="SM00342">
    <property type="entry name" value="HTH_ARAC"/>
    <property type="match status" value="1"/>
</dbReference>
<feature type="domain" description="HTH araC/xylS-type" evidence="4">
    <location>
        <begin position="168"/>
        <end position="266"/>
    </location>
</feature>
<reference evidence="5 6" key="1">
    <citation type="submission" date="2016-10" db="EMBL/GenBank/DDBJ databases">
        <authorList>
            <person name="Varghese N."/>
            <person name="Submissions S."/>
        </authorList>
    </citation>
    <scope>NUCLEOTIDE SEQUENCE [LARGE SCALE GENOMIC DNA]</scope>
    <source>
        <strain evidence="5 6">CGMCC 1.6859</strain>
    </source>
</reference>
<dbReference type="InterPro" id="IPR009057">
    <property type="entry name" value="Homeodomain-like_sf"/>
</dbReference>
<dbReference type="GO" id="GO:0003677">
    <property type="term" value="F:DNA binding"/>
    <property type="evidence" value="ECO:0007669"/>
    <property type="project" value="UniProtKB-KW"/>
</dbReference>
<keyword evidence="1" id="KW-0805">Transcription regulation</keyword>
<evidence type="ECO:0000313" key="5">
    <source>
        <dbReference type="EMBL" id="SCY75357.1"/>
    </source>
</evidence>
<dbReference type="EMBL" id="FMVC01000005">
    <property type="protein sequence ID" value="SCY75357.1"/>
    <property type="molecule type" value="Genomic_DNA"/>
</dbReference>
<evidence type="ECO:0000313" key="6">
    <source>
        <dbReference type="Proteomes" id="UP000199307"/>
    </source>
</evidence>
<dbReference type="Gene3D" id="1.10.10.60">
    <property type="entry name" value="Homeodomain-like"/>
    <property type="match status" value="1"/>
</dbReference>
<dbReference type="PANTHER" id="PTHR43280">
    <property type="entry name" value="ARAC-FAMILY TRANSCRIPTIONAL REGULATOR"/>
    <property type="match status" value="1"/>
</dbReference>
<dbReference type="Pfam" id="PF12833">
    <property type="entry name" value="HTH_18"/>
    <property type="match status" value="1"/>
</dbReference>
<dbReference type="PANTHER" id="PTHR43280:SF32">
    <property type="entry name" value="TRANSCRIPTIONAL REGULATORY PROTEIN"/>
    <property type="match status" value="1"/>
</dbReference>
<accession>A0ABY0LX45</accession>
<organism evidence="5 6">
    <name type="scientific">Flavobacterium anhuiense</name>
    <dbReference type="NCBI Taxonomy" id="459526"/>
    <lineage>
        <taxon>Bacteria</taxon>
        <taxon>Pseudomonadati</taxon>
        <taxon>Bacteroidota</taxon>
        <taxon>Flavobacteriia</taxon>
        <taxon>Flavobacteriales</taxon>
        <taxon>Flavobacteriaceae</taxon>
        <taxon>Flavobacterium</taxon>
    </lineage>
</organism>
<sequence length="274" mass="32157">MMEFSIEKIEFCRQQIPNPVALYQIIFFKESAYIDVDLSSYRIAGNTLLFLSPYQQIEYKSDQTIVCDVIFFHGDFYCIEYHKKEVACNGLLFNNIYIQPHVSFEKDLFTELLNIRQRMFDEMEEQQNRSDSVLKAYLQVILALASKEKSNFLLNQKKSTKPIPQEGQKFQKLLDEHFLLERSVKFYADQCHLSAASFSKKIKNQLGMPPTYFVVQRILLEAKKLLHLTQTPIKEISRVLQFEDVHYFSRFFKKNVGVSPTDYRLKVGISIVAK</sequence>
<protein>
    <submittedName>
        <fullName evidence="5">AraC-type DNA-binding protein</fullName>
    </submittedName>
</protein>
<evidence type="ECO:0000256" key="1">
    <source>
        <dbReference type="ARBA" id="ARBA00023015"/>
    </source>
</evidence>
<evidence type="ECO:0000259" key="4">
    <source>
        <dbReference type="PROSITE" id="PS01124"/>
    </source>
</evidence>
<evidence type="ECO:0000256" key="2">
    <source>
        <dbReference type="ARBA" id="ARBA00023125"/>
    </source>
</evidence>
<evidence type="ECO:0000256" key="3">
    <source>
        <dbReference type="ARBA" id="ARBA00023163"/>
    </source>
</evidence>
<dbReference type="SUPFAM" id="SSF46689">
    <property type="entry name" value="Homeodomain-like"/>
    <property type="match status" value="1"/>
</dbReference>
<comment type="caution">
    <text evidence="5">The sequence shown here is derived from an EMBL/GenBank/DDBJ whole genome shotgun (WGS) entry which is preliminary data.</text>
</comment>
<dbReference type="PROSITE" id="PS01124">
    <property type="entry name" value="HTH_ARAC_FAMILY_2"/>
    <property type="match status" value="1"/>
</dbReference>
<proteinExistence type="predicted"/>
<name>A0ABY0LX45_9FLAO</name>
<keyword evidence="2 5" id="KW-0238">DNA-binding</keyword>
<dbReference type="Proteomes" id="UP000199307">
    <property type="component" value="Unassembled WGS sequence"/>
</dbReference>
<keyword evidence="3" id="KW-0804">Transcription</keyword>